<reference evidence="3" key="1">
    <citation type="submission" date="2023-03" db="EMBL/GenBank/DDBJ databases">
        <authorList>
            <person name="Steffen K."/>
            <person name="Cardenas P."/>
        </authorList>
    </citation>
    <scope>NUCLEOTIDE SEQUENCE</scope>
</reference>
<keyword evidence="1" id="KW-1133">Transmembrane helix</keyword>
<dbReference type="GO" id="GO:0005634">
    <property type="term" value="C:nucleus"/>
    <property type="evidence" value="ECO:0007669"/>
    <property type="project" value="TreeGrafter"/>
</dbReference>
<dbReference type="PANTHER" id="PTHR13360:SF1">
    <property type="entry name" value="ACTIVATING SIGNAL COINTEGRATOR 1 COMPLEX SUBUNIT 1"/>
    <property type="match status" value="1"/>
</dbReference>
<name>A0AA35WTX9_GEOBA</name>
<accession>A0AA35WTX9</accession>
<comment type="caution">
    <text evidence="3">The sequence shown here is derived from an EMBL/GenBank/DDBJ whole genome shotgun (WGS) entry which is preliminary data.</text>
</comment>
<dbReference type="GO" id="GO:0006307">
    <property type="term" value="P:DNA alkylation repair"/>
    <property type="evidence" value="ECO:0007669"/>
    <property type="project" value="InterPro"/>
</dbReference>
<dbReference type="PANTHER" id="PTHR13360">
    <property type="entry name" value="ACTIVATING SIGNAL COINTEGRATOR 1 COMPLEX SUBUNIT 1"/>
    <property type="match status" value="1"/>
</dbReference>
<evidence type="ECO:0000256" key="1">
    <source>
        <dbReference type="SAM" id="Phobius"/>
    </source>
</evidence>
<dbReference type="Pfam" id="PF10469">
    <property type="entry name" value="AKAP7_NLS"/>
    <property type="match status" value="2"/>
</dbReference>
<sequence>NIHDARFELTDVEFGRRAGSRERRGREAERLEPSDGFELLFLTPCLVIEGPAKSNVADAKRRVEIIVWTNREKEKPTHFISIPLTVPHIRDRVSLFKSSVLDSCRRERGICEDVFQLPEKFHLTVGVLRIFSEEEEFASLPSYCCSYCIYTYIGEGKAVNIHDARFELTDVEFGRRAGSRERRGREAERLEPSDGEGRIKKGIERDTECHLWLPSRGIEGDVVIEGPAKSNVADAKRRVEIIVWTNREKEKPTHFISIPLTVPHIRDRVSLFKSSVLDSCRRERGICEDVFQLPEKFHLTVGVLRIFSEEEEERGICEDVFQLPEKFHLTVGVLRIFSEEEEVCVPTIILLFILYIHLYRRRKKQW</sequence>
<dbReference type="Gene3D" id="3.90.1140.10">
    <property type="entry name" value="Cyclic phosphodiesterase"/>
    <property type="match status" value="2"/>
</dbReference>
<gene>
    <name evidence="3" type="ORF">GBAR_LOCUS18441</name>
</gene>
<evidence type="ECO:0000313" key="3">
    <source>
        <dbReference type="EMBL" id="CAI8032649.1"/>
    </source>
</evidence>
<dbReference type="InterPro" id="IPR019510">
    <property type="entry name" value="AKAP7-like_phosphoesterase"/>
</dbReference>
<dbReference type="GO" id="GO:0006355">
    <property type="term" value="P:regulation of DNA-templated transcription"/>
    <property type="evidence" value="ECO:0007669"/>
    <property type="project" value="TreeGrafter"/>
</dbReference>
<feature type="domain" description="A-kinase anchor protein 7-like phosphoesterase" evidence="2">
    <location>
        <begin position="76"/>
        <end position="136"/>
    </location>
</feature>
<dbReference type="Proteomes" id="UP001174909">
    <property type="component" value="Unassembled WGS sequence"/>
</dbReference>
<feature type="non-terminal residue" evidence="3">
    <location>
        <position position="1"/>
    </location>
</feature>
<keyword evidence="4" id="KW-1185">Reference proteome</keyword>
<dbReference type="EMBL" id="CASHTH010002613">
    <property type="protein sequence ID" value="CAI8032649.1"/>
    <property type="molecule type" value="Genomic_DNA"/>
</dbReference>
<protein>
    <submittedName>
        <fullName evidence="3">Activating signal cointegrator 1 complex subunit 1</fullName>
    </submittedName>
</protein>
<keyword evidence="1" id="KW-0812">Transmembrane</keyword>
<dbReference type="InterPro" id="IPR009210">
    <property type="entry name" value="ASCC1"/>
</dbReference>
<dbReference type="AlphaFoldDB" id="A0AA35WTX9"/>
<keyword evidence="1" id="KW-0472">Membrane</keyword>
<feature type="domain" description="A-kinase anchor protein 7-like phosphoesterase" evidence="2">
    <location>
        <begin position="252"/>
        <end position="314"/>
    </location>
</feature>
<evidence type="ECO:0000259" key="2">
    <source>
        <dbReference type="Pfam" id="PF10469"/>
    </source>
</evidence>
<proteinExistence type="predicted"/>
<evidence type="ECO:0000313" key="4">
    <source>
        <dbReference type="Proteomes" id="UP001174909"/>
    </source>
</evidence>
<feature type="transmembrane region" description="Helical" evidence="1">
    <location>
        <begin position="343"/>
        <end position="359"/>
    </location>
</feature>
<organism evidence="3 4">
    <name type="scientific">Geodia barretti</name>
    <name type="common">Barrett's horny sponge</name>
    <dbReference type="NCBI Taxonomy" id="519541"/>
    <lineage>
        <taxon>Eukaryota</taxon>
        <taxon>Metazoa</taxon>
        <taxon>Porifera</taxon>
        <taxon>Demospongiae</taxon>
        <taxon>Heteroscleromorpha</taxon>
        <taxon>Tetractinellida</taxon>
        <taxon>Astrophorina</taxon>
        <taxon>Geodiidae</taxon>
        <taxon>Geodia</taxon>
    </lineage>
</organism>